<dbReference type="InterPro" id="IPR050091">
    <property type="entry name" value="PKS_NRPS_Biosynth_Enz"/>
</dbReference>
<dbReference type="EMBL" id="CDHK01000004">
    <property type="protein sequence ID" value="CEO60518.1"/>
    <property type="molecule type" value="Genomic_DNA"/>
</dbReference>
<dbReference type="InterPro" id="IPR018201">
    <property type="entry name" value="Ketoacyl_synth_AS"/>
</dbReference>
<dbReference type="PROSITE" id="PS00606">
    <property type="entry name" value="KS3_1"/>
    <property type="match status" value="1"/>
</dbReference>
<dbReference type="SMART" id="SM00825">
    <property type="entry name" value="PKS_KS"/>
    <property type="match status" value="1"/>
</dbReference>
<dbReference type="InterPro" id="IPR016035">
    <property type="entry name" value="Acyl_Trfase/lysoPLipase"/>
</dbReference>
<accession>A0A0F7VEM0</accession>
<dbReference type="InterPro" id="IPR049552">
    <property type="entry name" value="PKS_DH_N"/>
</dbReference>
<dbReference type="Pfam" id="PF00698">
    <property type="entry name" value="Acyl_transf_1"/>
    <property type="match status" value="1"/>
</dbReference>
<dbReference type="InterPro" id="IPR016039">
    <property type="entry name" value="Thiolase-like"/>
</dbReference>
<feature type="region of interest" description="C-terminal hotdog fold" evidence="4">
    <location>
        <begin position="999"/>
        <end position="1153"/>
    </location>
</feature>
<dbReference type="GO" id="GO:1901336">
    <property type="term" value="P:lactone biosynthetic process"/>
    <property type="evidence" value="ECO:0007669"/>
    <property type="project" value="UniProtKB-ARBA"/>
</dbReference>
<reference evidence="9" key="1">
    <citation type="journal article" date="2015" name="Genome Announc.">
        <title>Draft genome sequence of the fungus Penicillium brasilianum MG11.</title>
        <authorList>
            <person name="Horn F."/>
            <person name="Linde J."/>
            <person name="Mattern D.J."/>
            <person name="Walther G."/>
            <person name="Guthke R."/>
            <person name="Brakhage A.A."/>
            <person name="Valiante V."/>
        </authorList>
    </citation>
    <scope>NUCLEOTIDE SEQUENCE [LARGE SCALE GENOMIC DNA]</scope>
    <source>
        <strain evidence="9">MG11</strain>
    </source>
</reference>
<dbReference type="InterPro" id="IPR016036">
    <property type="entry name" value="Malonyl_transacylase_ACP-bd"/>
</dbReference>
<dbReference type="GO" id="GO:0004315">
    <property type="term" value="F:3-oxoacyl-[acyl-carrier-protein] synthase activity"/>
    <property type="evidence" value="ECO:0007669"/>
    <property type="project" value="InterPro"/>
</dbReference>
<dbReference type="GO" id="GO:0004312">
    <property type="term" value="F:fatty acid synthase activity"/>
    <property type="evidence" value="ECO:0007669"/>
    <property type="project" value="TreeGrafter"/>
</dbReference>
<dbReference type="InterPro" id="IPR020841">
    <property type="entry name" value="PKS_Beta-ketoAc_synthase_dom"/>
</dbReference>
<keyword evidence="9" id="KW-1185">Reference proteome</keyword>
<dbReference type="CDD" id="cd00833">
    <property type="entry name" value="PKS"/>
    <property type="match status" value="1"/>
</dbReference>
<dbReference type="STRING" id="104259.A0A0F7VEM0"/>
<feature type="domain" description="PKS/mFAS DH" evidence="7">
    <location>
        <begin position="844"/>
        <end position="1153"/>
    </location>
</feature>
<evidence type="ECO:0000256" key="1">
    <source>
        <dbReference type="ARBA" id="ARBA00022450"/>
    </source>
</evidence>
<dbReference type="OrthoDB" id="329835at2759"/>
<evidence type="ECO:0000256" key="5">
    <source>
        <dbReference type="SAM" id="MobiDB-lite"/>
    </source>
</evidence>
<dbReference type="Gene3D" id="3.40.47.10">
    <property type="match status" value="1"/>
</dbReference>
<evidence type="ECO:0000256" key="3">
    <source>
        <dbReference type="ARBA" id="ARBA00022679"/>
    </source>
</evidence>
<keyword evidence="3" id="KW-0808">Transferase</keyword>
<protein>
    <submittedName>
        <fullName evidence="8">Putative Polyketide synthase</fullName>
    </submittedName>
</protein>
<feature type="active site" description="Proton donor; for dehydratase activity" evidence="4">
    <location>
        <position position="1064"/>
    </location>
</feature>
<evidence type="ECO:0000256" key="2">
    <source>
        <dbReference type="ARBA" id="ARBA00022553"/>
    </source>
</evidence>
<dbReference type="SMART" id="SM00826">
    <property type="entry name" value="PKS_DH"/>
    <property type="match status" value="1"/>
</dbReference>
<dbReference type="PANTHER" id="PTHR43775:SF50">
    <property type="entry name" value="HIGHLY REDUCING POLYKETIDE SYNTHASE SRDA"/>
    <property type="match status" value="1"/>
</dbReference>
<dbReference type="Pfam" id="PF00109">
    <property type="entry name" value="ketoacyl-synt"/>
    <property type="match status" value="1"/>
</dbReference>
<organism evidence="8 9">
    <name type="scientific">Penicillium brasilianum</name>
    <dbReference type="NCBI Taxonomy" id="104259"/>
    <lineage>
        <taxon>Eukaryota</taxon>
        <taxon>Fungi</taxon>
        <taxon>Dikarya</taxon>
        <taxon>Ascomycota</taxon>
        <taxon>Pezizomycotina</taxon>
        <taxon>Eurotiomycetes</taxon>
        <taxon>Eurotiomycetidae</taxon>
        <taxon>Eurotiales</taxon>
        <taxon>Aspergillaceae</taxon>
        <taxon>Penicillium</taxon>
    </lineage>
</organism>
<dbReference type="GO" id="GO:0006633">
    <property type="term" value="P:fatty acid biosynthetic process"/>
    <property type="evidence" value="ECO:0007669"/>
    <property type="project" value="InterPro"/>
</dbReference>
<dbReference type="InterPro" id="IPR001227">
    <property type="entry name" value="Ac_transferase_dom_sf"/>
</dbReference>
<dbReference type="InterPro" id="IPR042104">
    <property type="entry name" value="PKS_dehydratase_sf"/>
</dbReference>
<gene>
    <name evidence="8" type="ORF">PMG11_05143</name>
</gene>
<evidence type="ECO:0000259" key="6">
    <source>
        <dbReference type="PROSITE" id="PS52004"/>
    </source>
</evidence>
<dbReference type="PROSITE" id="PS52004">
    <property type="entry name" value="KS3_2"/>
    <property type="match status" value="1"/>
</dbReference>
<dbReference type="Proteomes" id="UP000042958">
    <property type="component" value="Unassembled WGS sequence"/>
</dbReference>
<dbReference type="InterPro" id="IPR014043">
    <property type="entry name" value="Acyl_transferase_dom"/>
</dbReference>
<keyword evidence="2" id="KW-0597">Phosphoprotein</keyword>
<dbReference type="InterPro" id="IPR049900">
    <property type="entry name" value="PKS_mFAS_DH"/>
</dbReference>
<dbReference type="Pfam" id="PF23114">
    <property type="entry name" value="NAD-bd_HRPKS_sdrA"/>
    <property type="match status" value="1"/>
</dbReference>
<dbReference type="InterPro" id="IPR056501">
    <property type="entry name" value="NAD-bd_HRPKS_sdrA"/>
</dbReference>
<dbReference type="InterPro" id="IPR014030">
    <property type="entry name" value="Ketoacyl_synth_N"/>
</dbReference>
<proteinExistence type="predicted"/>
<feature type="region of interest" description="N-terminal hotdog fold" evidence="4">
    <location>
        <begin position="844"/>
        <end position="981"/>
    </location>
</feature>
<dbReference type="SMART" id="SM00827">
    <property type="entry name" value="PKS_AT"/>
    <property type="match status" value="1"/>
</dbReference>
<sequence>MPYLNEDHVKEDCTLEPIAVVGMSCRLPGGVDSSSSLWDLLVQKESVQTPRVPASRFNIDAYLHPNLERPGSFNVPGGYFLDKPIESFDPSFFNMTPIEAMWLDPQQRKILEVVYECFESAGLTLDQVSGSNTAVFVGSFTSDYQQMSIREPDFRHNYAATGVDTGLISARIGNVFNLQGPSFTINTACSSSIYAVHNACHALRGRDCNAAVVGGVNLIMTVDQHMNTAKLGILSPTSTCHTFDASADGYGRAEGAGALYLKRLSDAIRDGDVIRGVIRSSAVNTNGKVPGMGITHPSKRGQERVVRSAYEKARLNPDRTAYFECHGTDTPVGDPIESHAVSMAMNDTRSPEKPLLIGAIKANIGHSEAASGIFAVMKAAMMTCCHSRSHEKTTLARNIVAHAQVADRYYLADVAHTLLHHRTKFTQRAFTVASETNLADAFDVTQFTYGVAPKTTPPGVGFLFTGQGAQWAGMGVDAIQTFPSFRQTIKSLDKVLQTLQPTPTWTIEEALLAPVEISRVSEAEFSQPLCTAVQIAIVSLFAEWNITPKVTVGHSSGEIAAAYAAGRISAPVAIIAAYLRGLTVAQHASNGGMLAVGLGPEEVLPYLEEGIVIACENSPASVTLSGSLKSVQAVKSRLDADGVFTRELKTGKAYHSPQMDPVSRIYDTILADSVKGVDTEPVLPRVAWVSSVTGQEFTANSVPGSYWSTNLRERVRFNTAVTAIPSVLDENESITIIEIGPHAALSGPFKQIQKAVQEMARFNYLPTWVRGNNSAVQLLQTAGSLWIQDYPLDLHRVNAMDASLKVRRPRTLVDLPPYQWNYDNTFWAEPRPSQEIRKLTHPRHDLLGSQIAGLSDRSCVWRNILQHRDIPWLVDHKLGKANVFPAAGYLSVAAEALRQICENEEVSVPGITYRDVAIKVALIVPDTDDGTEIQVRLSAITKGKSMDNSTSGWYEFAVESIRDGAWALHCEGRIATIASSEVTPRRHQHPVQSSTSKLPHQVPGKRWYDAFHRVGFEYGPSSQQLSSVRSNGHDRHAAAQVQINIESGLINGESRYILHPATIDGCLQLIIISINKGLHQEMPHGVVPIEIEELTLWFPDEKEIGKTGQAVAWTDQVRGRYFDTNTKLFTPSGQLVLDVQNLRCVSYEAAVPQVDETVERAPYMQTVWKPLISTLDTAQAVAAYPSAQSDADSVAAVVELIEHRASLAHLIVLGRPSKEVLEAVWSRVNVSIAVTIIDESIEYLDDLLVEKSLLHVSKVKVDSPDDWSKLDLAPADLVLAGLHSGVEAAQLLAAVTPLLAQSGSLLALVSPSSTVDFVEQLASIGLSAPQLLFPLPSISVVFSQKLESPNGTPSQASRVVTFYRDDSDQHVPISLGQRLESKAGVRVQQWALSEVTELTPQPNEVFLIHDADGKLLSTLTEQTWDSLKQIMQSGVPTIWLTSGVNEGQCVEGTSSQGFLRAIRSEQANARIVLLDVDRNESQGKIAETLASLVDRVPIKDSQEETEFWLHNCILHIPRVIPNGHLNDIWSGPRGEKIQHTPLPRNQLLVAKPVVGELFFYATELANLAANELELQVRMHSCLNMI</sequence>
<dbReference type="Gene3D" id="3.40.366.10">
    <property type="entry name" value="Malonyl-Coenzyme A Acyl Carrier Protein, domain 2"/>
    <property type="match status" value="1"/>
</dbReference>
<dbReference type="PROSITE" id="PS52019">
    <property type="entry name" value="PKS_MFAS_DH"/>
    <property type="match status" value="1"/>
</dbReference>
<dbReference type="SUPFAM" id="SSF52151">
    <property type="entry name" value="FabD/lysophospholipase-like"/>
    <property type="match status" value="1"/>
</dbReference>
<dbReference type="GO" id="GO:0044550">
    <property type="term" value="P:secondary metabolite biosynthetic process"/>
    <property type="evidence" value="ECO:0007669"/>
    <property type="project" value="UniProtKB-ARBA"/>
</dbReference>
<dbReference type="InterPro" id="IPR014031">
    <property type="entry name" value="Ketoacyl_synth_C"/>
</dbReference>
<dbReference type="Pfam" id="PF14765">
    <property type="entry name" value="PS-DH"/>
    <property type="match status" value="1"/>
</dbReference>
<dbReference type="Pfam" id="PF02801">
    <property type="entry name" value="Ketoacyl-synt_C"/>
    <property type="match status" value="1"/>
</dbReference>
<feature type="active site" description="Proton acceptor; for dehydratase activity" evidence="4">
    <location>
        <position position="876"/>
    </location>
</feature>
<dbReference type="Gene3D" id="3.10.129.110">
    <property type="entry name" value="Polyketide synthase dehydratase"/>
    <property type="match status" value="1"/>
</dbReference>
<evidence type="ECO:0000256" key="4">
    <source>
        <dbReference type="PROSITE-ProRule" id="PRU01363"/>
    </source>
</evidence>
<feature type="region of interest" description="Disordered" evidence="5">
    <location>
        <begin position="982"/>
        <end position="1002"/>
    </location>
</feature>
<dbReference type="PANTHER" id="PTHR43775">
    <property type="entry name" value="FATTY ACID SYNTHASE"/>
    <property type="match status" value="1"/>
</dbReference>
<dbReference type="InterPro" id="IPR020807">
    <property type="entry name" value="PKS_DH"/>
</dbReference>
<evidence type="ECO:0000313" key="8">
    <source>
        <dbReference type="EMBL" id="CEO60518.1"/>
    </source>
</evidence>
<keyword evidence="1" id="KW-0596">Phosphopantetheine</keyword>
<evidence type="ECO:0000313" key="9">
    <source>
        <dbReference type="Proteomes" id="UP000042958"/>
    </source>
</evidence>
<dbReference type="SUPFAM" id="SSF55048">
    <property type="entry name" value="Probable ACP-binding domain of malonyl-CoA ACP transacylase"/>
    <property type="match status" value="1"/>
</dbReference>
<evidence type="ECO:0000259" key="7">
    <source>
        <dbReference type="PROSITE" id="PS52019"/>
    </source>
</evidence>
<dbReference type="Gene3D" id="3.30.70.3290">
    <property type="match status" value="1"/>
</dbReference>
<dbReference type="Pfam" id="PF21089">
    <property type="entry name" value="PKS_DH_N"/>
    <property type="match status" value="1"/>
</dbReference>
<feature type="domain" description="Ketosynthase family 3 (KS3)" evidence="6">
    <location>
        <begin position="15"/>
        <end position="421"/>
    </location>
</feature>
<dbReference type="SUPFAM" id="SSF53901">
    <property type="entry name" value="Thiolase-like"/>
    <property type="match status" value="1"/>
</dbReference>
<dbReference type="InterPro" id="IPR049551">
    <property type="entry name" value="PKS_DH_C"/>
</dbReference>
<name>A0A0F7VEM0_PENBI</name>